<name>I1T371_9VIRU</name>
<keyword evidence="15 17" id="KW-0687">Ribonucleoprotein</keyword>
<dbReference type="Proteomes" id="UP000116944">
    <property type="component" value="Genome"/>
</dbReference>
<keyword evidence="8 17" id="KW-0167">Capsid protein</keyword>
<dbReference type="GO" id="GO:0042025">
    <property type="term" value="C:host cell nucleus"/>
    <property type="evidence" value="ECO:0007669"/>
    <property type="project" value="UniProtKB-SubCell"/>
</dbReference>
<dbReference type="RefSeq" id="YP_010839704.1">
    <property type="nucleotide sequence ID" value="NC_078055.1"/>
</dbReference>
<evidence type="ECO:0000256" key="4">
    <source>
        <dbReference type="ARBA" id="ARBA00004328"/>
    </source>
</evidence>
<keyword evidence="13 17" id="KW-0543">Viral nucleoprotein</keyword>
<protein>
    <recommendedName>
        <fullName evidence="7 17">Nucleoprotein</fullName>
    </recommendedName>
</protein>
<reference evidence="18 19" key="1">
    <citation type="submission" date="2010-06" db="EMBL/GenBank/DDBJ databases">
        <title>Genetic diversity of the Phlebovirus genus.</title>
        <authorList>
            <person name="Palacios G."/>
            <person name="Savji N."/>
            <person name="Sze W."/>
            <person name="Hutchinson S."/>
            <person name="Tesh R."/>
            <person name="Travassos da Rosa A."/>
            <person name="Lipkin W."/>
        </authorList>
    </citation>
    <scope>NUCLEOTIDE SEQUENCE [LARGE SCALE GENOMIC DNA]</scope>
</reference>
<evidence type="ECO:0000256" key="17">
    <source>
        <dbReference type="PIRNR" id="PIRNR003953"/>
    </source>
</evidence>
<evidence type="ECO:0000256" key="10">
    <source>
        <dbReference type="ARBA" id="ARBA00022812"/>
    </source>
</evidence>
<evidence type="ECO:0000256" key="2">
    <source>
        <dbReference type="ARBA" id="ARBA00004147"/>
    </source>
</evidence>
<comment type="subunit">
    <text evidence="16">Homodimer. Homohexamer; ring-shaped, necessary to form the nucleocapsid. Homopentamers; opened pentamers in solution. Binds to viral genomic RNA. Interacts with glycoprotein Gn; this interaction allows packaging of nucleocapsids into virions.</text>
</comment>
<evidence type="ECO:0000256" key="16">
    <source>
        <dbReference type="ARBA" id="ARBA00046628"/>
    </source>
</evidence>
<dbReference type="Pfam" id="PF05733">
    <property type="entry name" value="Tenui_N"/>
    <property type="match status" value="1"/>
</dbReference>
<evidence type="ECO:0000313" key="19">
    <source>
        <dbReference type="Proteomes" id="UP000116944"/>
    </source>
</evidence>
<proteinExistence type="inferred from homology"/>
<evidence type="ECO:0000256" key="15">
    <source>
        <dbReference type="ARBA" id="ARBA00023274"/>
    </source>
</evidence>
<evidence type="ECO:0000256" key="12">
    <source>
        <dbReference type="ARBA" id="ARBA00022884"/>
    </source>
</evidence>
<keyword evidence="19" id="KW-1185">Reference proteome</keyword>
<evidence type="ECO:0000256" key="14">
    <source>
        <dbReference type="ARBA" id="ARBA00023200"/>
    </source>
</evidence>
<dbReference type="InterPro" id="IPR009522">
    <property type="entry name" value="Capsid_Phlebovir/Tenuivir"/>
</dbReference>
<evidence type="ECO:0000256" key="3">
    <source>
        <dbReference type="ARBA" id="ARBA00004192"/>
    </source>
</evidence>
<dbReference type="GO" id="GO:0019013">
    <property type="term" value="C:viral nucleocapsid"/>
    <property type="evidence" value="ECO:0007669"/>
    <property type="project" value="UniProtKB-UniRule"/>
</dbReference>
<evidence type="ECO:0000256" key="8">
    <source>
        <dbReference type="ARBA" id="ARBA00022561"/>
    </source>
</evidence>
<dbReference type="GeneID" id="80549635"/>
<evidence type="ECO:0000256" key="6">
    <source>
        <dbReference type="ARBA" id="ARBA00005299"/>
    </source>
</evidence>
<dbReference type="GO" id="GO:0044172">
    <property type="term" value="C:host cell endoplasmic reticulum-Golgi intermediate compartment"/>
    <property type="evidence" value="ECO:0007669"/>
    <property type="project" value="UniProtKB-SubCell"/>
</dbReference>
<evidence type="ECO:0000313" key="18">
    <source>
        <dbReference type="EMBL" id="AEL29688.1"/>
    </source>
</evidence>
<dbReference type="GO" id="GO:1990904">
    <property type="term" value="C:ribonucleoprotein complex"/>
    <property type="evidence" value="ECO:0007669"/>
    <property type="project" value="UniProtKB-KW"/>
</dbReference>
<evidence type="ECO:0000256" key="9">
    <source>
        <dbReference type="ARBA" id="ARBA00022562"/>
    </source>
</evidence>
<dbReference type="GO" id="GO:0003723">
    <property type="term" value="F:RNA binding"/>
    <property type="evidence" value="ECO:0007669"/>
    <property type="project" value="UniProtKB-UniRule"/>
</dbReference>
<keyword evidence="9" id="KW-1048">Host nucleus</keyword>
<keyword evidence="11 17" id="KW-0946">Virion</keyword>
<dbReference type="PIRSF" id="PIRSF003953">
    <property type="entry name" value="N_PhelboV"/>
    <property type="match status" value="1"/>
</dbReference>
<keyword evidence="12 17" id="KW-0694">RNA-binding</keyword>
<dbReference type="KEGG" id="vg:80549635"/>
<dbReference type="GO" id="GO:0044177">
    <property type="term" value="C:host cell Golgi apparatus"/>
    <property type="evidence" value="ECO:0007669"/>
    <property type="project" value="UniProtKB-SubCell"/>
</dbReference>
<keyword evidence="14" id="KW-1035">Host cytoplasm</keyword>
<evidence type="ECO:0000256" key="7">
    <source>
        <dbReference type="ARBA" id="ARBA00014389"/>
    </source>
</evidence>
<comment type="subcellular location">
    <subcellularLocation>
        <location evidence="1">Host Golgi apparatus</location>
    </subcellularLocation>
    <subcellularLocation>
        <location evidence="3">Host cytoplasm</location>
    </subcellularLocation>
    <subcellularLocation>
        <location evidence="5">Host endoplasmic reticulum-Golgi intermediate compartment</location>
    </subcellularLocation>
    <subcellularLocation>
        <location evidence="2">Host nucleus</location>
    </subcellularLocation>
    <subcellularLocation>
        <location evidence="4 17">Virion</location>
    </subcellularLocation>
</comment>
<dbReference type="EMBL" id="HM566187">
    <property type="protein sequence ID" value="AEL29688.1"/>
    <property type="molecule type" value="Genomic_RNA"/>
</dbReference>
<evidence type="ECO:0000256" key="1">
    <source>
        <dbReference type="ARBA" id="ARBA00004136"/>
    </source>
</evidence>
<comment type="similarity">
    <text evidence="6 17">Belongs to the phlebovirus nucleocapsid protein family.</text>
</comment>
<evidence type="ECO:0000256" key="11">
    <source>
        <dbReference type="ARBA" id="ARBA00022844"/>
    </source>
</evidence>
<evidence type="ECO:0000256" key="5">
    <source>
        <dbReference type="ARBA" id="ARBA00004452"/>
    </source>
</evidence>
<keyword evidence="10" id="KW-1040">Host Golgi apparatus</keyword>
<evidence type="ECO:0000256" key="13">
    <source>
        <dbReference type="ARBA" id="ARBA00023086"/>
    </source>
</evidence>
<dbReference type="InterPro" id="IPR015971">
    <property type="entry name" value="Nucleocapsid_Phlebovirus"/>
</dbReference>
<accession>I1T371</accession>
<sequence>MSDYERIAVEFAADIPSNEVIQEWVEAFAYQGFDAAHVLKRLIECGGNNWKEDAKKLIVIAITRGNKPDKIMEKMSEEGKKAFKVLKDRYRLQGGNPGRSDLTLSRIATALAGWTCQACVVVGEYLPVTIGTMRSISDNYPGAMMHPCFAGLIDRSLPEDTKLVIINAFCLFMVHFTKVINPRMRSSPVSEVVNSFRQPMLAAINSNFLNSDQRKGFLKSLGILDANLQPTAPVRAAARAYELLA</sequence>
<organism evidence="18 19">
    <name type="scientific">Rio Claro virus</name>
    <dbReference type="NCBI Taxonomy" id="2848418"/>
    <lineage>
        <taxon>Viruses</taxon>
        <taxon>Riboviria</taxon>
        <taxon>Orthornavirae</taxon>
        <taxon>Negarnaviricota</taxon>
        <taxon>Polyploviricotina</taxon>
        <taxon>Bunyaviricetes</taxon>
        <taxon>Hareavirales</taxon>
        <taxon>Phenuiviridae</taxon>
        <taxon>Phlebovirus</taxon>
        <taxon>Phlebovirus claroense</taxon>
    </lineage>
</organism>